<feature type="region of interest" description="Disordered" evidence="1">
    <location>
        <begin position="63"/>
        <end position="115"/>
    </location>
</feature>
<proteinExistence type="predicted"/>
<evidence type="ECO:0000313" key="2">
    <source>
        <dbReference type="EMBL" id="VDP42153.1"/>
    </source>
</evidence>
<protein>
    <submittedName>
        <fullName evidence="4">7TM_GPCR_Srx domain-containing protein</fullName>
    </submittedName>
</protein>
<organism evidence="3 4">
    <name type="scientific">Heligmosomoides polygyrus</name>
    <name type="common">Parasitic roundworm</name>
    <dbReference type="NCBI Taxonomy" id="6339"/>
    <lineage>
        <taxon>Eukaryota</taxon>
        <taxon>Metazoa</taxon>
        <taxon>Ecdysozoa</taxon>
        <taxon>Nematoda</taxon>
        <taxon>Chromadorea</taxon>
        <taxon>Rhabditida</taxon>
        <taxon>Rhabditina</taxon>
        <taxon>Rhabditomorpha</taxon>
        <taxon>Strongyloidea</taxon>
        <taxon>Heligmosomidae</taxon>
        <taxon>Heligmosomoides</taxon>
    </lineage>
</organism>
<keyword evidence="3" id="KW-1185">Reference proteome</keyword>
<evidence type="ECO:0000313" key="4">
    <source>
        <dbReference type="WBParaSite" id="HPBE_0002397901-mRNA-1"/>
    </source>
</evidence>
<accession>A0A3P8H6T8</accession>
<dbReference type="AlphaFoldDB" id="A0A183GMQ9"/>
<sequence length="115" mass="12806">MSLGGLQALGSLSTIAEMVHEAVVFFVNVVYGGIFLKDGKKGVKFVAYHSTFNVFARGNNINDVYKPNDNHDNNNYYYYDNRGNSSNNNNNNNENSSYNNQNNDCYSPSHSCDSA</sequence>
<feature type="compositionally biased region" description="Low complexity" evidence="1">
    <location>
        <begin position="73"/>
        <end position="107"/>
    </location>
</feature>
<dbReference type="Proteomes" id="UP000050761">
    <property type="component" value="Unassembled WGS sequence"/>
</dbReference>
<name>A0A183GMQ9_HELPZ</name>
<evidence type="ECO:0000256" key="1">
    <source>
        <dbReference type="SAM" id="MobiDB-lite"/>
    </source>
</evidence>
<dbReference type="EMBL" id="UZAH01035694">
    <property type="protein sequence ID" value="VDP42153.1"/>
    <property type="molecule type" value="Genomic_DNA"/>
</dbReference>
<reference evidence="4" key="2">
    <citation type="submission" date="2019-09" db="UniProtKB">
        <authorList>
            <consortium name="WormBaseParasite"/>
        </authorList>
    </citation>
    <scope>IDENTIFICATION</scope>
</reference>
<gene>
    <name evidence="2" type="ORF">HPBE_LOCUS23978</name>
</gene>
<accession>A0A183GMQ9</accession>
<evidence type="ECO:0000313" key="3">
    <source>
        <dbReference type="Proteomes" id="UP000050761"/>
    </source>
</evidence>
<reference evidence="2 3" key="1">
    <citation type="submission" date="2018-11" db="EMBL/GenBank/DDBJ databases">
        <authorList>
            <consortium name="Pathogen Informatics"/>
        </authorList>
    </citation>
    <scope>NUCLEOTIDE SEQUENCE [LARGE SCALE GENOMIC DNA]</scope>
</reference>
<dbReference type="WBParaSite" id="HPBE_0002397901-mRNA-1">
    <property type="protein sequence ID" value="HPBE_0002397901-mRNA-1"/>
    <property type="gene ID" value="HPBE_0002397901"/>
</dbReference>